<evidence type="ECO:0000313" key="3">
    <source>
        <dbReference type="Proteomes" id="UP000232638"/>
    </source>
</evidence>
<keyword evidence="3" id="KW-1185">Reference proteome</keyword>
<dbReference type="EMBL" id="CP020370">
    <property type="protein sequence ID" value="AUB83312.1"/>
    <property type="molecule type" value="Genomic_DNA"/>
</dbReference>
<evidence type="ECO:0000313" key="2">
    <source>
        <dbReference type="EMBL" id="AUB83312.1"/>
    </source>
</evidence>
<accession>A0A2K8UCI3</accession>
<sequence length="100" mass="10858">MARNTINFEFNQYIVTVATIVAAVAAGYLSYATGIANPLVAAATAGAIGFAVSYARDGPNPRRQLLHRFPRGQDAYQLIFMFFTSRETRGNHCQTRGVSG</sequence>
<dbReference type="RefSeq" id="WP_100921001.1">
    <property type="nucleotide sequence ID" value="NZ_CP020370.1"/>
</dbReference>
<dbReference type="KEGG" id="tsy:THSYN_21790"/>
<name>A0A2K8UCI3_9GAMM</name>
<keyword evidence="1" id="KW-1133">Transmembrane helix</keyword>
<evidence type="ECO:0000256" key="1">
    <source>
        <dbReference type="SAM" id="Phobius"/>
    </source>
</evidence>
<keyword evidence="1" id="KW-0472">Membrane</keyword>
<reference evidence="2 3" key="1">
    <citation type="submission" date="2017-03" db="EMBL/GenBank/DDBJ databases">
        <title>Complete genome sequence of Candidatus 'Thiodictyon syntrophicum' sp. nov. strain Cad16T, a photolithoautotroph purple sulfur bacterium isolated from an alpine meromictic lake.</title>
        <authorList>
            <person name="Luedin S.M."/>
            <person name="Pothier J.F."/>
            <person name="Danza F."/>
            <person name="Storelli N."/>
            <person name="Wittwer M."/>
            <person name="Tonolla M."/>
        </authorList>
    </citation>
    <scope>NUCLEOTIDE SEQUENCE [LARGE SCALE GENOMIC DNA]</scope>
    <source>
        <strain evidence="2 3">Cad16T</strain>
    </source>
</reference>
<protein>
    <submittedName>
        <fullName evidence="2">Uncharacterized protein</fullName>
    </submittedName>
</protein>
<dbReference type="AlphaFoldDB" id="A0A2K8UCI3"/>
<proteinExistence type="predicted"/>
<feature type="transmembrane region" description="Helical" evidence="1">
    <location>
        <begin position="35"/>
        <end position="55"/>
    </location>
</feature>
<organism evidence="2 3">
    <name type="scientific">Candidatus Thiodictyon syntrophicum</name>
    <dbReference type="NCBI Taxonomy" id="1166950"/>
    <lineage>
        <taxon>Bacteria</taxon>
        <taxon>Pseudomonadati</taxon>
        <taxon>Pseudomonadota</taxon>
        <taxon>Gammaproteobacteria</taxon>
        <taxon>Chromatiales</taxon>
        <taxon>Chromatiaceae</taxon>
        <taxon>Thiodictyon</taxon>
    </lineage>
</organism>
<feature type="transmembrane region" description="Helical" evidence="1">
    <location>
        <begin position="12"/>
        <end position="29"/>
    </location>
</feature>
<dbReference type="Proteomes" id="UP000232638">
    <property type="component" value="Chromosome"/>
</dbReference>
<gene>
    <name evidence="2" type="ORF">THSYN_21790</name>
</gene>
<keyword evidence="1" id="KW-0812">Transmembrane</keyword>